<dbReference type="AlphaFoldDB" id="A0A7Y0YH89"/>
<protein>
    <submittedName>
        <fullName evidence="1">Transcriptional regulator</fullName>
    </submittedName>
</protein>
<proteinExistence type="predicted"/>
<dbReference type="EMBL" id="JABCUS010000004">
    <property type="protein sequence ID" value="NMX02850.1"/>
    <property type="molecule type" value="Genomic_DNA"/>
</dbReference>
<name>A0A7Y0YH89_9ACTO</name>
<organism evidence="1 2">
    <name type="scientific">Mobiluncus mulieris</name>
    <dbReference type="NCBI Taxonomy" id="2052"/>
    <lineage>
        <taxon>Bacteria</taxon>
        <taxon>Bacillati</taxon>
        <taxon>Actinomycetota</taxon>
        <taxon>Actinomycetes</taxon>
        <taxon>Actinomycetales</taxon>
        <taxon>Actinomycetaceae</taxon>
        <taxon>Mobiluncus</taxon>
    </lineage>
</organism>
<accession>A0A7Y0YH89</accession>
<evidence type="ECO:0000313" key="2">
    <source>
        <dbReference type="Proteomes" id="UP000575397"/>
    </source>
</evidence>
<dbReference type="Proteomes" id="UP000575397">
    <property type="component" value="Unassembled WGS sequence"/>
</dbReference>
<evidence type="ECO:0000313" key="1">
    <source>
        <dbReference type="EMBL" id="NMX02850.1"/>
    </source>
</evidence>
<reference evidence="1 2" key="1">
    <citation type="submission" date="2020-04" db="EMBL/GenBank/DDBJ databases">
        <title>Antimicrobial susceptibility and clonality of vaginal-derived multi-drug resistant Mobiluncus isolates in China.</title>
        <authorList>
            <person name="Zhang X."/>
        </authorList>
    </citation>
    <scope>NUCLEOTIDE SEQUENCE [LARGE SCALE GENOMIC DNA]</scope>
    <source>
        <strain evidence="1 2">12</strain>
    </source>
</reference>
<comment type="caution">
    <text evidence="1">The sequence shown here is derived from an EMBL/GenBank/DDBJ whole genome shotgun (WGS) entry which is preliminary data.</text>
</comment>
<gene>
    <name evidence="1" type="ORF">HHJ77_02600</name>
</gene>
<sequence length="75" mass="8334">MHPVMIQHFLATKQVAARIGVKPATLSRYKLPEPDAVIGEGQRAVKGWLPETIDAWNLARPGRGNWGEPEARNYA</sequence>
<dbReference type="RefSeq" id="WP_211584853.1">
    <property type="nucleotide sequence ID" value="NZ_JABCUS010000004.1"/>
</dbReference>